<evidence type="ECO:0000256" key="1">
    <source>
        <dbReference type="ARBA" id="ARBA00023172"/>
    </source>
</evidence>
<dbReference type="AlphaFoldDB" id="A0AA36MLQ6"/>
<evidence type="ECO:0000313" key="3">
    <source>
        <dbReference type="EMBL" id="CAJ1372765.1"/>
    </source>
</evidence>
<dbReference type="InterPro" id="IPR013762">
    <property type="entry name" value="Integrase-like_cat_sf"/>
</dbReference>
<dbReference type="SUPFAM" id="SSF56349">
    <property type="entry name" value="DNA breaking-rejoining enzymes"/>
    <property type="match status" value="1"/>
</dbReference>
<protein>
    <submittedName>
        <fullName evidence="3">Uncharacterized protein</fullName>
    </submittedName>
</protein>
<dbReference type="GO" id="GO:0015074">
    <property type="term" value="P:DNA integration"/>
    <property type="evidence" value="ECO:0007669"/>
    <property type="project" value="InterPro"/>
</dbReference>
<evidence type="ECO:0000256" key="2">
    <source>
        <dbReference type="SAM" id="Coils"/>
    </source>
</evidence>
<gene>
    <name evidence="3" type="ORF">EVOR1521_LOCUS2774</name>
</gene>
<dbReference type="InterPro" id="IPR011010">
    <property type="entry name" value="DNA_brk_join_enz"/>
</dbReference>
<accession>A0AA36MLQ6</accession>
<keyword evidence="1" id="KW-0233">DNA recombination</keyword>
<dbReference type="Gene3D" id="1.10.443.10">
    <property type="entry name" value="Intergrase catalytic core"/>
    <property type="match status" value="1"/>
</dbReference>
<reference evidence="3" key="1">
    <citation type="submission" date="2023-08" db="EMBL/GenBank/DDBJ databases">
        <authorList>
            <person name="Chen Y."/>
            <person name="Shah S."/>
            <person name="Dougan E. K."/>
            <person name="Thang M."/>
            <person name="Chan C."/>
        </authorList>
    </citation>
    <scope>NUCLEOTIDE SEQUENCE</scope>
</reference>
<keyword evidence="2" id="KW-0175">Coiled coil</keyword>
<proteinExistence type="predicted"/>
<dbReference type="Proteomes" id="UP001178507">
    <property type="component" value="Unassembled WGS sequence"/>
</dbReference>
<dbReference type="GO" id="GO:0003677">
    <property type="term" value="F:DNA binding"/>
    <property type="evidence" value="ECO:0007669"/>
    <property type="project" value="InterPro"/>
</dbReference>
<keyword evidence="4" id="KW-1185">Reference proteome</keyword>
<sequence>MVLREKVDMSQCRQSLRQTCKKVRFCCACHRDRCLLKVPLQARGKREPMDAKQLADLFERLCKAGKPWAAALSLLQLQCGERADCARRCTTAWLHHIDPGSAEPPFICVPSVNRKTKAREVPLCAPFAVALYGWLHISPLTSAKNSQWPFTAPVQTDADQLLFPGLSKEAGQGKGCRRDWRRPVTERAYLASISQVAAALRRERQEARQELRTHLWDDVDLSKLGTHSLKRSSVCLLKDVCMSTAVVAAICGTTARTLDKIYDAPTRKRQRAAATDAFASLMSSLRSASVSGAGRRKMLFCCACGEKPASDAWQCCPFCGKAYYDG</sequence>
<name>A0AA36MLQ6_9DINO</name>
<dbReference type="GO" id="GO:0006310">
    <property type="term" value="P:DNA recombination"/>
    <property type="evidence" value="ECO:0007669"/>
    <property type="project" value="UniProtKB-KW"/>
</dbReference>
<evidence type="ECO:0000313" key="4">
    <source>
        <dbReference type="Proteomes" id="UP001178507"/>
    </source>
</evidence>
<comment type="caution">
    <text evidence="3">The sequence shown here is derived from an EMBL/GenBank/DDBJ whole genome shotgun (WGS) entry which is preliminary data.</text>
</comment>
<organism evidence="3 4">
    <name type="scientific">Effrenium voratum</name>
    <dbReference type="NCBI Taxonomy" id="2562239"/>
    <lineage>
        <taxon>Eukaryota</taxon>
        <taxon>Sar</taxon>
        <taxon>Alveolata</taxon>
        <taxon>Dinophyceae</taxon>
        <taxon>Suessiales</taxon>
        <taxon>Symbiodiniaceae</taxon>
        <taxon>Effrenium</taxon>
    </lineage>
</organism>
<dbReference type="EMBL" id="CAUJNA010000155">
    <property type="protein sequence ID" value="CAJ1372765.1"/>
    <property type="molecule type" value="Genomic_DNA"/>
</dbReference>
<feature type="coiled-coil region" evidence="2">
    <location>
        <begin position="190"/>
        <end position="217"/>
    </location>
</feature>